<evidence type="ECO:0000256" key="1">
    <source>
        <dbReference type="SAM" id="MobiDB-lite"/>
    </source>
</evidence>
<sequence length="200" mass="22052">MKFAKQLGLRSIPSWAPYYLDYKSLKGYIKTSFKDFAGPLESLESLDHEDHEHGDTDQNVEPSIPPEASPESVAAATDADSESPVVSQETHHHVTLTTAQEENELLVKETVSTTNSKKMDEEEAAREASINIIVEGFRALLWAELEKVNARYEAQERIAGVTMERLNASNPFELPPLFLSAYHSGGPTLPLPNSSNGEAI</sequence>
<evidence type="ECO:0000313" key="3">
    <source>
        <dbReference type="EMBL" id="OAQ23560.1"/>
    </source>
</evidence>
<dbReference type="EMBL" id="KV442115">
    <property type="protein sequence ID" value="OAQ23560.1"/>
    <property type="molecule type" value="Genomic_DNA"/>
</dbReference>
<dbReference type="Pfam" id="PF03105">
    <property type="entry name" value="SPX"/>
    <property type="match status" value="1"/>
</dbReference>
<dbReference type="OrthoDB" id="5588846at2759"/>
<proteinExistence type="predicted"/>
<protein>
    <recommendedName>
        <fullName evidence="2">SPX domain-containing protein</fullName>
    </recommendedName>
</protein>
<evidence type="ECO:0000313" key="4">
    <source>
        <dbReference type="Proteomes" id="UP000078512"/>
    </source>
</evidence>
<feature type="domain" description="SPX" evidence="2">
    <location>
        <begin position="1"/>
        <end position="200"/>
    </location>
</feature>
<dbReference type="InterPro" id="IPR004331">
    <property type="entry name" value="SPX_dom"/>
</dbReference>
<organism evidence="3 4">
    <name type="scientific">Linnemannia elongata AG-77</name>
    <dbReference type="NCBI Taxonomy" id="1314771"/>
    <lineage>
        <taxon>Eukaryota</taxon>
        <taxon>Fungi</taxon>
        <taxon>Fungi incertae sedis</taxon>
        <taxon>Mucoromycota</taxon>
        <taxon>Mortierellomycotina</taxon>
        <taxon>Mortierellomycetes</taxon>
        <taxon>Mortierellales</taxon>
        <taxon>Mortierellaceae</taxon>
        <taxon>Linnemannia</taxon>
    </lineage>
</organism>
<feature type="region of interest" description="Disordered" evidence="1">
    <location>
        <begin position="49"/>
        <end position="105"/>
    </location>
</feature>
<dbReference type="Proteomes" id="UP000078512">
    <property type="component" value="Unassembled WGS sequence"/>
</dbReference>
<dbReference type="PROSITE" id="PS51382">
    <property type="entry name" value="SPX"/>
    <property type="match status" value="1"/>
</dbReference>
<accession>A0A197JEK0</accession>
<evidence type="ECO:0000259" key="2">
    <source>
        <dbReference type="PROSITE" id="PS51382"/>
    </source>
</evidence>
<name>A0A197JEK0_9FUNG</name>
<dbReference type="AlphaFoldDB" id="A0A197JEK0"/>
<keyword evidence="4" id="KW-1185">Reference proteome</keyword>
<gene>
    <name evidence="3" type="ORF">K457DRAFT_203819</name>
</gene>
<reference evidence="3 4" key="1">
    <citation type="submission" date="2016-05" db="EMBL/GenBank/DDBJ databases">
        <title>Genome sequencing reveals origins of a unique bacterial endosymbiosis in the earliest lineages of terrestrial Fungi.</title>
        <authorList>
            <consortium name="DOE Joint Genome Institute"/>
            <person name="Uehling J."/>
            <person name="Gryganskyi A."/>
            <person name="Hameed K."/>
            <person name="Tschaplinski T."/>
            <person name="Misztal P."/>
            <person name="Wu S."/>
            <person name="Desiro A."/>
            <person name="Vande Pol N."/>
            <person name="Du Z.-Y."/>
            <person name="Zienkiewicz A."/>
            <person name="Zienkiewicz K."/>
            <person name="Morin E."/>
            <person name="Tisserant E."/>
            <person name="Splivallo R."/>
            <person name="Hainaut M."/>
            <person name="Henrissat B."/>
            <person name="Ohm R."/>
            <person name="Kuo A."/>
            <person name="Yan J."/>
            <person name="Lipzen A."/>
            <person name="Nolan M."/>
            <person name="Labutti K."/>
            <person name="Barry K."/>
            <person name="Goldstein A."/>
            <person name="Labbe J."/>
            <person name="Schadt C."/>
            <person name="Tuskan G."/>
            <person name="Grigoriev I."/>
            <person name="Martin F."/>
            <person name="Vilgalys R."/>
            <person name="Bonito G."/>
        </authorList>
    </citation>
    <scope>NUCLEOTIDE SEQUENCE [LARGE SCALE GENOMIC DNA]</scope>
    <source>
        <strain evidence="3 4">AG-77</strain>
    </source>
</reference>